<protein>
    <submittedName>
        <fullName evidence="1">Uncharacterized protein</fullName>
    </submittedName>
</protein>
<name>A0A7W6ZYX4_9HYPH</name>
<comment type="caution">
    <text evidence="1">The sequence shown here is derived from an EMBL/GenBank/DDBJ whole genome shotgun (WGS) entry which is preliminary data.</text>
</comment>
<evidence type="ECO:0000313" key="2">
    <source>
        <dbReference type="Proteomes" id="UP000543836"/>
    </source>
</evidence>
<evidence type="ECO:0000313" key="1">
    <source>
        <dbReference type="EMBL" id="MBB4571204.1"/>
    </source>
</evidence>
<dbReference type="EMBL" id="JACIIG010000020">
    <property type="protein sequence ID" value="MBB4571204.1"/>
    <property type="molecule type" value="Genomic_DNA"/>
</dbReference>
<dbReference type="RefSeq" id="WP_154668715.1">
    <property type="nucleotide sequence ID" value="NZ_JACIIL010000020.1"/>
</dbReference>
<sequence length="58" mass="6444">MSEDMNQARTFEVLTAEPIRRNSLGGVVRHLHPARYGDLIAGALNKQLGEPRSKKSRA</sequence>
<keyword evidence="2" id="KW-1185">Reference proteome</keyword>
<accession>A0A7W6ZYX4</accession>
<proteinExistence type="predicted"/>
<gene>
    <name evidence="1" type="ORF">GGE60_005362</name>
</gene>
<reference evidence="1 2" key="1">
    <citation type="submission" date="2020-08" db="EMBL/GenBank/DDBJ databases">
        <title>Genomic Encyclopedia of Type Strains, Phase IV (KMG-V): Genome sequencing to study the core and pangenomes of soil and plant-associated prokaryotes.</title>
        <authorList>
            <person name="Whitman W."/>
        </authorList>
    </citation>
    <scope>NUCLEOTIDE SEQUENCE [LARGE SCALE GENOMIC DNA]</scope>
    <source>
        <strain evidence="1 2">SEMIA 492</strain>
    </source>
</reference>
<organism evidence="1 2">
    <name type="scientific">Rhizobium leucaenae</name>
    <dbReference type="NCBI Taxonomy" id="29450"/>
    <lineage>
        <taxon>Bacteria</taxon>
        <taxon>Pseudomonadati</taxon>
        <taxon>Pseudomonadota</taxon>
        <taxon>Alphaproteobacteria</taxon>
        <taxon>Hyphomicrobiales</taxon>
        <taxon>Rhizobiaceae</taxon>
        <taxon>Rhizobium/Agrobacterium group</taxon>
        <taxon>Rhizobium</taxon>
    </lineage>
</organism>
<dbReference type="Proteomes" id="UP000543836">
    <property type="component" value="Unassembled WGS sequence"/>
</dbReference>
<dbReference type="AlphaFoldDB" id="A0A7W6ZYX4"/>